<keyword evidence="3" id="KW-1185">Reference proteome</keyword>
<protein>
    <submittedName>
        <fullName evidence="2">LegC family aminotransferase</fullName>
    </submittedName>
</protein>
<proteinExistence type="inferred from homology"/>
<dbReference type="EMBL" id="BAAAFG010000002">
    <property type="protein sequence ID" value="GAA0871252.1"/>
    <property type="molecule type" value="Genomic_DNA"/>
</dbReference>
<keyword evidence="2" id="KW-0808">Transferase</keyword>
<dbReference type="PIRSF" id="PIRSF000390">
    <property type="entry name" value="PLP_StrS"/>
    <property type="match status" value="1"/>
</dbReference>
<keyword evidence="2" id="KW-0032">Aminotransferase</keyword>
<reference evidence="3" key="1">
    <citation type="journal article" date="2019" name="Int. J. Syst. Evol. Microbiol.">
        <title>The Global Catalogue of Microorganisms (GCM) 10K type strain sequencing project: providing services to taxonomists for standard genome sequencing and annotation.</title>
        <authorList>
            <consortium name="The Broad Institute Genomics Platform"/>
            <consortium name="The Broad Institute Genome Sequencing Center for Infectious Disease"/>
            <person name="Wu L."/>
            <person name="Ma J."/>
        </authorList>
    </citation>
    <scope>NUCLEOTIDE SEQUENCE [LARGE SCALE GENOMIC DNA]</scope>
    <source>
        <strain evidence="3">JCM 16082</strain>
    </source>
</reference>
<dbReference type="Proteomes" id="UP001500507">
    <property type="component" value="Unassembled WGS sequence"/>
</dbReference>
<accession>A0ABP3XSK6</accession>
<comment type="caution">
    <text evidence="2">The sequence shown here is derived from an EMBL/GenBank/DDBJ whole genome shotgun (WGS) entry which is preliminary data.</text>
</comment>
<gene>
    <name evidence="2" type="ORF">GCM10009117_03980</name>
</gene>
<evidence type="ECO:0000256" key="1">
    <source>
        <dbReference type="RuleBase" id="RU004508"/>
    </source>
</evidence>
<name>A0ABP3XSK6_9FLAO</name>
<dbReference type="Pfam" id="PF01041">
    <property type="entry name" value="DegT_DnrJ_EryC1"/>
    <property type="match status" value="1"/>
</dbReference>
<dbReference type="InterPro" id="IPR026385">
    <property type="entry name" value="LegC-like"/>
</dbReference>
<dbReference type="InterPro" id="IPR015424">
    <property type="entry name" value="PyrdxlP-dep_Trfase"/>
</dbReference>
<dbReference type="Gene3D" id="3.40.640.10">
    <property type="entry name" value="Type I PLP-dependent aspartate aminotransferase-like (Major domain)"/>
    <property type="match status" value="1"/>
</dbReference>
<dbReference type="InterPro" id="IPR015422">
    <property type="entry name" value="PyrdxlP-dep_Trfase_small"/>
</dbReference>
<dbReference type="GO" id="GO:0008483">
    <property type="term" value="F:transaminase activity"/>
    <property type="evidence" value="ECO:0007669"/>
    <property type="project" value="UniProtKB-KW"/>
</dbReference>
<organism evidence="2 3">
    <name type="scientific">Gangjinia marincola</name>
    <dbReference type="NCBI Taxonomy" id="578463"/>
    <lineage>
        <taxon>Bacteria</taxon>
        <taxon>Pseudomonadati</taxon>
        <taxon>Bacteroidota</taxon>
        <taxon>Flavobacteriia</taxon>
        <taxon>Flavobacteriales</taxon>
        <taxon>Flavobacteriaceae</taxon>
        <taxon>Gangjinia</taxon>
    </lineage>
</organism>
<dbReference type="PANTHER" id="PTHR30244:SF30">
    <property type="entry name" value="BLR5990 PROTEIN"/>
    <property type="match status" value="1"/>
</dbReference>
<sequence length="378" mass="42604">MYKDIVEFIKESYPNKDKIALYEPSFRGNEIAYLSQAINDGYVSVHGRFLKKVEDQLKKITSADYVVLTNSGTSALHLSLLALGITKNDEVLVPSFTYVATSNAISYVGATSHFVDIERETLGICPKKLKFFLENHTEIRDEQCYNKKTNRNIRACIPVHAFGNPCKIKELREVCGLYNISIIEDAAEALGSTISKEHVGTFGHLGILSFNGNKIITSGGGGAVLTNDKKLFNQIRHLAAQAKTNSLGYDHDALGYNYKMNNLNAALLLAQLEQLNDKLRKKKLLHERYKFFFDSYDQIDLCTTNQPNITPNYWLNALFFKDAYSRDIFVSISNKSGVETRKAWTPLHMFDWIDAYNDGDFNITASVSEQCALLPSYI</sequence>
<dbReference type="PANTHER" id="PTHR30244">
    <property type="entry name" value="TRANSAMINASE"/>
    <property type="match status" value="1"/>
</dbReference>
<dbReference type="NCBIfam" id="TIGR04181">
    <property type="entry name" value="NHT_00031"/>
    <property type="match status" value="1"/>
</dbReference>
<dbReference type="InterPro" id="IPR000653">
    <property type="entry name" value="DegT/StrS_aminotransferase"/>
</dbReference>
<dbReference type="Gene3D" id="3.90.1150.10">
    <property type="entry name" value="Aspartate Aminotransferase, domain 1"/>
    <property type="match status" value="1"/>
</dbReference>
<dbReference type="InterPro" id="IPR015421">
    <property type="entry name" value="PyrdxlP-dep_Trfase_major"/>
</dbReference>
<comment type="similarity">
    <text evidence="1">Belongs to the DegT/DnrJ/EryC1 family.</text>
</comment>
<dbReference type="RefSeq" id="WP_343763167.1">
    <property type="nucleotide sequence ID" value="NZ_BAAAFG010000002.1"/>
</dbReference>
<dbReference type="SUPFAM" id="SSF53383">
    <property type="entry name" value="PLP-dependent transferases"/>
    <property type="match status" value="1"/>
</dbReference>
<evidence type="ECO:0000313" key="2">
    <source>
        <dbReference type="EMBL" id="GAA0871252.1"/>
    </source>
</evidence>
<evidence type="ECO:0000313" key="3">
    <source>
        <dbReference type="Proteomes" id="UP001500507"/>
    </source>
</evidence>
<keyword evidence="1" id="KW-0663">Pyridoxal phosphate</keyword>